<keyword evidence="2" id="KW-1185">Reference proteome</keyword>
<proteinExistence type="predicted"/>
<organism evidence="1 2">
    <name type="scientific">Streptomyces albidochromogenes</name>
    <dbReference type="NCBI Taxonomy" id="329524"/>
    <lineage>
        <taxon>Bacteria</taxon>
        <taxon>Bacillati</taxon>
        <taxon>Actinomycetota</taxon>
        <taxon>Actinomycetes</taxon>
        <taxon>Kitasatosporales</taxon>
        <taxon>Streptomycetaceae</taxon>
        <taxon>Streptomyces</taxon>
    </lineage>
</organism>
<comment type="caution">
    <text evidence="1">The sequence shown here is derived from an EMBL/GenBank/DDBJ whole genome shotgun (WGS) entry which is preliminary data.</text>
</comment>
<dbReference type="Proteomes" id="UP001598448">
    <property type="component" value="Unassembled WGS sequence"/>
</dbReference>
<sequence length="167" mass="18182">MADCYPYRIVSRRDDLTLIWRPGEDEAADELVVDGEGSILAFPHLEALRAFCERNDWELVPEGGATLDLRLVRRWVECPGQGAVPAGLLLDAWNFFEDLCHSLKATSLSSLQGRVHDSAYEKIFGGEALEPAVGEGAWTDEETAAVRALLRAGLGLWEQAAPASGTG</sequence>
<name>A0ABW6FPW8_9ACTN</name>
<dbReference type="EMBL" id="JBHXIJ010000185">
    <property type="protein sequence ID" value="MFD5101766.1"/>
    <property type="molecule type" value="Genomic_DNA"/>
</dbReference>
<evidence type="ECO:0000313" key="1">
    <source>
        <dbReference type="EMBL" id="MFD5101766.1"/>
    </source>
</evidence>
<evidence type="ECO:0000313" key="2">
    <source>
        <dbReference type="Proteomes" id="UP001598448"/>
    </source>
</evidence>
<reference evidence="1 2" key="1">
    <citation type="submission" date="2024-09" db="EMBL/GenBank/DDBJ databases">
        <title>The Natural Products Discovery Center: Release of the First 8490 Sequenced Strains for Exploring Actinobacteria Biosynthetic Diversity.</title>
        <authorList>
            <person name="Kalkreuter E."/>
            <person name="Kautsar S.A."/>
            <person name="Yang D."/>
            <person name="Bader C.D."/>
            <person name="Teijaro C.N."/>
            <person name="Fluegel L."/>
            <person name="Davis C.M."/>
            <person name="Simpson J.R."/>
            <person name="Lauterbach L."/>
            <person name="Steele A.D."/>
            <person name="Gui C."/>
            <person name="Meng S."/>
            <person name="Li G."/>
            <person name="Viehrig K."/>
            <person name="Ye F."/>
            <person name="Su P."/>
            <person name="Kiefer A.F."/>
            <person name="Nichols A."/>
            <person name="Cepeda A.J."/>
            <person name="Yan W."/>
            <person name="Fan B."/>
            <person name="Jiang Y."/>
            <person name="Adhikari A."/>
            <person name="Zheng C.-J."/>
            <person name="Schuster L."/>
            <person name="Cowan T.M."/>
            <person name="Smanski M.J."/>
            <person name="Chevrette M.G."/>
            <person name="De Carvalho L.P.S."/>
            <person name="Shen B."/>
        </authorList>
    </citation>
    <scope>NUCLEOTIDE SEQUENCE [LARGE SCALE GENOMIC DNA]</scope>
    <source>
        <strain evidence="1 2">NPDC058348</strain>
    </source>
</reference>
<dbReference type="RefSeq" id="WP_386717639.1">
    <property type="nucleotide sequence ID" value="NZ_JBHXIJ010000185.1"/>
</dbReference>
<accession>A0ABW6FPW8</accession>
<protein>
    <submittedName>
        <fullName evidence="1">Uncharacterized protein</fullName>
    </submittedName>
</protein>
<gene>
    <name evidence="1" type="ORF">ACFWJN_22765</name>
</gene>